<gene>
    <name evidence="1" type="ORF">KCV03_g1636</name>
</gene>
<sequence>MALLQLLQCLNNVAFCKVLRKTAPRTLQLCDGSDYNLHIETVIITHQAYILFEDLDCSHEFFAQEFFNQEFFHREFTVHKDIYSHKEDNNKSEDSEWFDEGLIALIIQGIIFQHHLRYFCRQIVNKVIKGQYHCCSIIIENIWNEHSPRQLLQDLNQIPVNI</sequence>
<dbReference type="AlphaFoldDB" id="A0A9P8KBP7"/>
<organism evidence="1 2">
    <name type="scientific">Aureobasidium melanogenum</name>
    <name type="common">Aureobasidium pullulans var. melanogenum</name>
    <dbReference type="NCBI Taxonomy" id="46634"/>
    <lineage>
        <taxon>Eukaryota</taxon>
        <taxon>Fungi</taxon>
        <taxon>Dikarya</taxon>
        <taxon>Ascomycota</taxon>
        <taxon>Pezizomycotina</taxon>
        <taxon>Dothideomycetes</taxon>
        <taxon>Dothideomycetidae</taxon>
        <taxon>Dothideales</taxon>
        <taxon>Saccotheciaceae</taxon>
        <taxon>Aureobasidium</taxon>
    </lineage>
</organism>
<evidence type="ECO:0000313" key="1">
    <source>
        <dbReference type="EMBL" id="KAH0229711.1"/>
    </source>
</evidence>
<comment type="caution">
    <text evidence="1">The sequence shown here is derived from an EMBL/GenBank/DDBJ whole genome shotgun (WGS) entry which is preliminary data.</text>
</comment>
<dbReference type="EMBL" id="JAHFYH010000007">
    <property type="protein sequence ID" value="KAH0229711.1"/>
    <property type="molecule type" value="Genomic_DNA"/>
</dbReference>
<proteinExistence type="predicted"/>
<protein>
    <submittedName>
        <fullName evidence="1">Uncharacterized protein</fullName>
    </submittedName>
</protein>
<reference evidence="1" key="1">
    <citation type="journal article" date="2021" name="J Fungi (Basel)">
        <title>Virulence traits and population genomics of the black yeast Aureobasidium melanogenum.</title>
        <authorList>
            <person name="Cernosa A."/>
            <person name="Sun X."/>
            <person name="Gostincar C."/>
            <person name="Fang C."/>
            <person name="Gunde-Cimerman N."/>
            <person name="Song Z."/>
        </authorList>
    </citation>
    <scope>NUCLEOTIDE SEQUENCE</scope>
    <source>
        <strain evidence="1">EXF-8016</strain>
    </source>
</reference>
<feature type="non-terminal residue" evidence="1">
    <location>
        <position position="162"/>
    </location>
</feature>
<name>A0A9P8KBP7_AURME</name>
<reference evidence="1" key="2">
    <citation type="submission" date="2021-08" db="EMBL/GenBank/DDBJ databases">
        <authorList>
            <person name="Gostincar C."/>
            <person name="Sun X."/>
            <person name="Song Z."/>
            <person name="Gunde-Cimerman N."/>
        </authorList>
    </citation>
    <scope>NUCLEOTIDE SEQUENCE</scope>
    <source>
        <strain evidence="1">EXF-8016</strain>
    </source>
</reference>
<evidence type="ECO:0000313" key="2">
    <source>
        <dbReference type="Proteomes" id="UP000767238"/>
    </source>
</evidence>
<accession>A0A9P8KBP7</accession>
<dbReference type="Proteomes" id="UP000767238">
    <property type="component" value="Unassembled WGS sequence"/>
</dbReference>